<dbReference type="Proteomes" id="UP001497623">
    <property type="component" value="Unassembled WGS sequence"/>
</dbReference>
<dbReference type="AlphaFoldDB" id="A0AAV2SMG3"/>
<sequence length="541" mass="60110">QVLLHLLWTMNEKESQQLREQEEVNSATDQGRIDTKKLSQEIHPPPSKESNNLPFIGKVNPTKQNYGISFVGNINPTEPEAPKEPGGLIRKCGYRYKGGIGPPPRPFKKARYAWEIKNYEHTLSNMNQNLGDYSAPLQEDSQDSQSSDINSEGSQEDGPDPLDGLPTAGIEGINSKCFMVPRARTRADMMAPIMPAPYPTTYGMMAAPPPPSTPPQHATVDGSIQEPQQMPPDPDARILRWHTRQLCRSIFDNTVNRMLENMGFSPVTERSQGIHPLLVLSLSDDEEREAEEAQQRALENQALSAAMHQKGLFLPPYHYDPLESATTTDYDSSDDDSDLGEEPTAEDLQHDGGVGHVHMSHMVSRPLPRVPHMPPMPAMAGMPLIPNPHLLSSMAQHHHHPGSLVHNTLHLNNIHTTATTNPSPPLPASPISNQLNDASCDDKKQEEENGNNLVNNKETIDSNENVLGEKETCLTEEEIEMNETKSGLNGNSNEMERETPFIVENEEPKTKTDNENNNDKFFVDQAIQMAIKQQGLGFQHA</sequence>
<dbReference type="EMBL" id="CAXKWB010084998">
    <property type="protein sequence ID" value="CAL4209658.1"/>
    <property type="molecule type" value="Genomic_DNA"/>
</dbReference>
<feature type="non-terminal residue" evidence="2">
    <location>
        <position position="1"/>
    </location>
</feature>
<comment type="caution">
    <text evidence="2">The sequence shown here is derived from an EMBL/GenBank/DDBJ whole genome shotgun (WGS) entry which is preliminary data.</text>
</comment>
<evidence type="ECO:0000256" key="1">
    <source>
        <dbReference type="SAM" id="MobiDB-lite"/>
    </source>
</evidence>
<feature type="region of interest" description="Disordered" evidence="1">
    <location>
        <begin position="323"/>
        <end position="354"/>
    </location>
</feature>
<gene>
    <name evidence="2" type="ORF">MNOR_LOCUS38251</name>
</gene>
<proteinExistence type="predicted"/>
<feature type="compositionally biased region" description="Polar residues" evidence="1">
    <location>
        <begin position="450"/>
        <end position="461"/>
    </location>
</feature>
<name>A0AAV2SMG3_MEGNR</name>
<evidence type="ECO:0000313" key="2">
    <source>
        <dbReference type="EMBL" id="CAL4209658.1"/>
    </source>
</evidence>
<evidence type="ECO:0008006" key="4">
    <source>
        <dbReference type="Google" id="ProtNLM"/>
    </source>
</evidence>
<feature type="region of interest" description="Disordered" evidence="1">
    <location>
        <begin position="127"/>
        <end position="170"/>
    </location>
</feature>
<organism evidence="2 3">
    <name type="scientific">Meganyctiphanes norvegica</name>
    <name type="common">Northern krill</name>
    <name type="synonym">Thysanopoda norvegica</name>
    <dbReference type="NCBI Taxonomy" id="48144"/>
    <lineage>
        <taxon>Eukaryota</taxon>
        <taxon>Metazoa</taxon>
        <taxon>Ecdysozoa</taxon>
        <taxon>Arthropoda</taxon>
        <taxon>Crustacea</taxon>
        <taxon>Multicrustacea</taxon>
        <taxon>Malacostraca</taxon>
        <taxon>Eumalacostraca</taxon>
        <taxon>Eucarida</taxon>
        <taxon>Euphausiacea</taxon>
        <taxon>Euphausiidae</taxon>
        <taxon>Meganyctiphanes</taxon>
    </lineage>
</organism>
<feature type="region of interest" description="Disordered" evidence="1">
    <location>
        <begin position="15"/>
        <end position="58"/>
    </location>
</feature>
<feature type="compositionally biased region" description="Basic and acidic residues" evidence="1">
    <location>
        <begin position="31"/>
        <end position="40"/>
    </location>
</feature>
<keyword evidence="3" id="KW-1185">Reference proteome</keyword>
<protein>
    <recommendedName>
        <fullName evidence="4">Dachshund</fullName>
    </recommendedName>
</protein>
<feature type="compositionally biased region" description="Acidic residues" evidence="1">
    <location>
        <begin position="331"/>
        <end position="345"/>
    </location>
</feature>
<reference evidence="2 3" key="1">
    <citation type="submission" date="2024-05" db="EMBL/GenBank/DDBJ databases">
        <authorList>
            <person name="Wallberg A."/>
        </authorList>
    </citation>
    <scope>NUCLEOTIDE SEQUENCE [LARGE SCALE GENOMIC DNA]</scope>
</reference>
<accession>A0AAV2SMG3</accession>
<evidence type="ECO:0000313" key="3">
    <source>
        <dbReference type="Proteomes" id="UP001497623"/>
    </source>
</evidence>
<feature type="region of interest" description="Disordered" evidence="1">
    <location>
        <begin position="415"/>
        <end position="461"/>
    </location>
</feature>